<proteinExistence type="predicted"/>
<evidence type="ECO:0000256" key="3">
    <source>
        <dbReference type="ARBA" id="ARBA00022989"/>
    </source>
</evidence>
<feature type="transmembrane region" description="Helical" evidence="5">
    <location>
        <begin position="155"/>
        <end position="176"/>
    </location>
</feature>
<keyword evidence="4 5" id="KW-0472">Membrane</keyword>
<reference evidence="6 7" key="1">
    <citation type="submission" date="2019-09" db="EMBL/GenBank/DDBJ databases">
        <title>Genome sequence and assembly of Adhaeribacter sp.</title>
        <authorList>
            <person name="Chhetri G."/>
        </authorList>
    </citation>
    <scope>NUCLEOTIDE SEQUENCE [LARGE SCALE GENOMIC DNA]</scope>
    <source>
        <strain evidence="6 7">DK36</strain>
    </source>
</reference>
<dbReference type="GO" id="GO:0034755">
    <property type="term" value="P:iron ion transmembrane transport"/>
    <property type="evidence" value="ECO:0007669"/>
    <property type="project" value="TreeGrafter"/>
</dbReference>
<feature type="transmembrane region" description="Helical" evidence="5">
    <location>
        <begin position="306"/>
        <end position="331"/>
    </location>
</feature>
<feature type="transmembrane region" description="Helical" evidence="5">
    <location>
        <begin position="124"/>
        <end position="143"/>
    </location>
</feature>
<evidence type="ECO:0000256" key="2">
    <source>
        <dbReference type="ARBA" id="ARBA00022692"/>
    </source>
</evidence>
<dbReference type="EMBL" id="VWSF01000013">
    <property type="protein sequence ID" value="KAA5543563.1"/>
    <property type="molecule type" value="Genomic_DNA"/>
</dbReference>
<evidence type="ECO:0000313" key="7">
    <source>
        <dbReference type="Proteomes" id="UP000323426"/>
    </source>
</evidence>
<dbReference type="InterPro" id="IPR001046">
    <property type="entry name" value="NRAMP_fam"/>
</dbReference>
<feature type="transmembrane region" description="Helical" evidence="5">
    <location>
        <begin position="93"/>
        <end position="118"/>
    </location>
</feature>
<dbReference type="Pfam" id="PF01566">
    <property type="entry name" value="Nramp"/>
    <property type="match status" value="1"/>
</dbReference>
<feature type="transmembrane region" description="Helical" evidence="5">
    <location>
        <begin position="377"/>
        <end position="399"/>
    </location>
</feature>
<evidence type="ECO:0000256" key="4">
    <source>
        <dbReference type="ARBA" id="ARBA00023136"/>
    </source>
</evidence>
<organism evidence="6 7">
    <name type="scientific">Adhaeribacter rhizoryzae</name>
    <dbReference type="NCBI Taxonomy" id="2607907"/>
    <lineage>
        <taxon>Bacteria</taxon>
        <taxon>Pseudomonadati</taxon>
        <taxon>Bacteroidota</taxon>
        <taxon>Cytophagia</taxon>
        <taxon>Cytophagales</taxon>
        <taxon>Hymenobacteraceae</taxon>
        <taxon>Adhaeribacter</taxon>
    </lineage>
</organism>
<evidence type="ECO:0000256" key="1">
    <source>
        <dbReference type="ARBA" id="ARBA00004141"/>
    </source>
</evidence>
<feature type="transmembrane region" description="Helical" evidence="5">
    <location>
        <begin position="196"/>
        <end position="217"/>
    </location>
</feature>
<accession>A0A5M6D894</accession>
<dbReference type="NCBIfam" id="NF037982">
    <property type="entry name" value="Nramp_1"/>
    <property type="match status" value="1"/>
</dbReference>
<dbReference type="PANTHER" id="PTHR11706:SF3">
    <property type="entry name" value="METAL ION TRANSPORT PROTEIN"/>
    <property type="match status" value="1"/>
</dbReference>
<comment type="subcellular location">
    <subcellularLocation>
        <location evidence="1">Membrane</location>
        <topology evidence="1">Multi-pass membrane protein</topology>
    </subcellularLocation>
</comment>
<keyword evidence="2 5" id="KW-0812">Transmembrane</keyword>
<dbReference type="GO" id="GO:0005886">
    <property type="term" value="C:plasma membrane"/>
    <property type="evidence" value="ECO:0007669"/>
    <property type="project" value="TreeGrafter"/>
</dbReference>
<sequence length="439" mass="49073">MKEPPQNLTGIFQHLGPGFVLSAAIVGSGELIATTALGARAGFITFWIIILSCLVKVTLQLEWGKHAIHTGETTMTALNTLPGGKLKKVSWGIWLWLFIQVFKFLQMGGIVGGVAIILNMVAPAINIPVWAVMITLITSFLVFKGYYRVIEKFSLWMMVFFTISTLASVYFLQFTQFRISWPELQQGLTLGLPPDMVMVAIAAFGITGVGGDEIMYYNYWCIEKGYAAFTGPKQATVEWEKRARGWIKIMYYDAFLAMVVYTVVTAAFYLLGAAVLHRQGLVPEGYNVIEILSDMYTQTLGSWAEIIFMIGAFMALYSTLFTAAASFTRTFTDAFGQIGWIDFYHYPTRKRFISILAWVFPLAWCALFIFIKLPVSMILIGGFMTSILLLLVVVAAIHFRYRRLPAALKPSLFYDFAFWLSAGTIVALGLYGIIQVIKG</sequence>
<dbReference type="PANTHER" id="PTHR11706">
    <property type="entry name" value="SOLUTE CARRIER PROTEIN FAMILY 11 MEMBER"/>
    <property type="match status" value="1"/>
</dbReference>
<protein>
    <submittedName>
        <fullName evidence="6">Divalent metal cation transporter</fullName>
    </submittedName>
</protein>
<feature type="transmembrane region" description="Helical" evidence="5">
    <location>
        <begin position="249"/>
        <end position="271"/>
    </location>
</feature>
<dbReference type="AlphaFoldDB" id="A0A5M6D894"/>
<name>A0A5M6D894_9BACT</name>
<keyword evidence="3 5" id="KW-1133">Transmembrane helix</keyword>
<feature type="transmembrane region" description="Helical" evidence="5">
    <location>
        <begin position="411"/>
        <end position="434"/>
    </location>
</feature>
<gene>
    <name evidence="6" type="ORF">F0145_16695</name>
</gene>
<feature type="transmembrane region" description="Helical" evidence="5">
    <location>
        <begin position="12"/>
        <end position="33"/>
    </location>
</feature>
<evidence type="ECO:0000313" key="6">
    <source>
        <dbReference type="EMBL" id="KAA5543563.1"/>
    </source>
</evidence>
<evidence type="ECO:0000256" key="5">
    <source>
        <dbReference type="SAM" id="Phobius"/>
    </source>
</evidence>
<dbReference type="Proteomes" id="UP000323426">
    <property type="component" value="Unassembled WGS sequence"/>
</dbReference>
<keyword evidence="7" id="KW-1185">Reference proteome</keyword>
<dbReference type="GO" id="GO:0015086">
    <property type="term" value="F:cadmium ion transmembrane transporter activity"/>
    <property type="evidence" value="ECO:0007669"/>
    <property type="project" value="TreeGrafter"/>
</dbReference>
<dbReference type="GO" id="GO:0005384">
    <property type="term" value="F:manganese ion transmembrane transporter activity"/>
    <property type="evidence" value="ECO:0007669"/>
    <property type="project" value="TreeGrafter"/>
</dbReference>
<feature type="transmembrane region" description="Helical" evidence="5">
    <location>
        <begin position="352"/>
        <end position="371"/>
    </location>
</feature>
<feature type="transmembrane region" description="Helical" evidence="5">
    <location>
        <begin position="39"/>
        <end position="59"/>
    </location>
</feature>
<comment type="caution">
    <text evidence="6">The sequence shown here is derived from an EMBL/GenBank/DDBJ whole genome shotgun (WGS) entry which is preliminary data.</text>
</comment>